<evidence type="ECO:0000256" key="5">
    <source>
        <dbReference type="ARBA" id="ARBA00034808"/>
    </source>
</evidence>
<dbReference type="GO" id="GO:0003677">
    <property type="term" value="F:DNA binding"/>
    <property type="evidence" value="ECO:0007669"/>
    <property type="project" value="UniProtKB-KW"/>
</dbReference>
<name>A0A180G0G8_PUCT1</name>
<comment type="similarity">
    <text evidence="1">Belongs to the helicase family. RecQ subfamily.</text>
</comment>
<reference evidence="6" key="2">
    <citation type="submission" date="2016-05" db="EMBL/GenBank/DDBJ databases">
        <title>Comparative analysis highlights variable genome content of wheat rusts and divergence of the mating loci.</title>
        <authorList>
            <person name="Cuomo C.A."/>
            <person name="Bakkeren G."/>
            <person name="Szabo L."/>
            <person name="Khalil H."/>
            <person name="Joly D."/>
            <person name="Goldberg J."/>
            <person name="Young S."/>
            <person name="Zeng Q."/>
            <person name="Fellers J."/>
        </authorList>
    </citation>
    <scope>NUCLEOTIDE SEQUENCE [LARGE SCALE GENOMIC DNA]</scope>
    <source>
        <strain evidence="6">1-1 BBBD Race 1</strain>
    </source>
</reference>
<sequence>MIPDGKIPPTLIYAPTRNLTWQVLRAIHNACEIQAGHLDPESTFSWRYHSCTDNMDKIEIIEGFEKLCLPIISCTMALGLGQNWKRVRSVVHVGRGDPSSICQLIGRFGCGDGNPGLGVMFVKTHWRNGKNKTSDFNTPQKQTDDNCMDVTAGYYGRAT</sequence>
<dbReference type="InterPro" id="IPR027417">
    <property type="entry name" value="P-loop_NTPase"/>
</dbReference>
<comment type="catalytic activity">
    <reaction evidence="4">
        <text>Couples ATP hydrolysis with the unwinding of duplex DNA by translocating in the 3'-5' direction.</text>
        <dbReference type="EC" id="5.6.2.4"/>
    </reaction>
</comment>
<evidence type="ECO:0000313" key="8">
    <source>
        <dbReference type="Proteomes" id="UP000005240"/>
    </source>
</evidence>
<dbReference type="GO" id="GO:0043138">
    <property type="term" value="F:3'-5' DNA helicase activity"/>
    <property type="evidence" value="ECO:0007669"/>
    <property type="project" value="UniProtKB-EC"/>
</dbReference>
<evidence type="ECO:0000256" key="1">
    <source>
        <dbReference type="ARBA" id="ARBA00005446"/>
    </source>
</evidence>
<feature type="non-terminal residue" evidence="6">
    <location>
        <position position="159"/>
    </location>
</feature>
<dbReference type="EMBL" id="ADAS02002134">
    <property type="protein sequence ID" value="OAV85942.1"/>
    <property type="molecule type" value="Genomic_DNA"/>
</dbReference>
<dbReference type="EC" id="5.6.2.4" evidence="5"/>
<reference evidence="6" key="1">
    <citation type="submission" date="2009-11" db="EMBL/GenBank/DDBJ databases">
        <authorList>
            <consortium name="The Broad Institute Genome Sequencing Platform"/>
            <person name="Ward D."/>
            <person name="Feldgarden M."/>
            <person name="Earl A."/>
            <person name="Young S.K."/>
            <person name="Zeng Q."/>
            <person name="Koehrsen M."/>
            <person name="Alvarado L."/>
            <person name="Berlin A."/>
            <person name="Bochicchio J."/>
            <person name="Borenstein D."/>
            <person name="Chapman S.B."/>
            <person name="Chen Z."/>
            <person name="Engels R."/>
            <person name="Freedman E."/>
            <person name="Gellesch M."/>
            <person name="Goldberg J."/>
            <person name="Griggs A."/>
            <person name="Gujja S."/>
            <person name="Heilman E."/>
            <person name="Heiman D."/>
            <person name="Hepburn T."/>
            <person name="Howarth C."/>
            <person name="Jen D."/>
            <person name="Larson L."/>
            <person name="Lewis B."/>
            <person name="Mehta T."/>
            <person name="Park D."/>
            <person name="Pearson M."/>
            <person name="Roberts A."/>
            <person name="Saif S."/>
            <person name="Shea T."/>
            <person name="Shenoy N."/>
            <person name="Sisk P."/>
            <person name="Stolte C."/>
            <person name="Sykes S."/>
            <person name="Thomson T."/>
            <person name="Walk T."/>
            <person name="White J."/>
            <person name="Yandava C."/>
            <person name="Izard J."/>
            <person name="Baranova O.V."/>
            <person name="Blanton J.M."/>
            <person name="Tanner A.C."/>
            <person name="Dewhirst F.E."/>
            <person name="Haas B."/>
            <person name="Nusbaum C."/>
            <person name="Birren B."/>
        </authorList>
    </citation>
    <scope>NUCLEOTIDE SEQUENCE [LARGE SCALE GENOMIC DNA]</scope>
    <source>
        <strain evidence="6">1-1 BBBD Race 1</strain>
    </source>
</reference>
<keyword evidence="8" id="KW-1185">Reference proteome</keyword>
<evidence type="ECO:0000313" key="6">
    <source>
        <dbReference type="EMBL" id="OAV85942.1"/>
    </source>
</evidence>
<dbReference type="Proteomes" id="UP000005240">
    <property type="component" value="Unassembled WGS sequence"/>
</dbReference>
<dbReference type="GO" id="GO:0009378">
    <property type="term" value="F:four-way junction helicase activity"/>
    <property type="evidence" value="ECO:0007669"/>
    <property type="project" value="TreeGrafter"/>
</dbReference>
<dbReference type="VEuPathDB" id="FungiDB:PTTG_30179"/>
<dbReference type="AlphaFoldDB" id="A0A180G0G8"/>
<keyword evidence="3" id="KW-0413">Isomerase</keyword>
<reference evidence="7 8" key="3">
    <citation type="journal article" date="2017" name="G3 (Bethesda)">
        <title>Comparative analysis highlights variable genome content of wheat rusts and divergence of the mating loci.</title>
        <authorList>
            <person name="Cuomo C.A."/>
            <person name="Bakkeren G."/>
            <person name="Khalil H.B."/>
            <person name="Panwar V."/>
            <person name="Joly D."/>
            <person name="Linning R."/>
            <person name="Sakthikumar S."/>
            <person name="Song X."/>
            <person name="Adiconis X."/>
            <person name="Fan L."/>
            <person name="Goldberg J.M."/>
            <person name="Levin J.Z."/>
            <person name="Young S."/>
            <person name="Zeng Q."/>
            <person name="Anikster Y."/>
            <person name="Bruce M."/>
            <person name="Wang M."/>
            <person name="Yin C."/>
            <person name="McCallum B."/>
            <person name="Szabo L.J."/>
            <person name="Hulbert S."/>
            <person name="Chen X."/>
            <person name="Fellers J.P."/>
        </authorList>
    </citation>
    <scope>NUCLEOTIDE SEQUENCE</scope>
    <source>
        <strain evidence="8">Isolate 1-1 / race 1 (BBBD)</strain>
        <strain evidence="7">isolate 1-1 / race 1 (BBBD)</strain>
    </source>
</reference>
<dbReference type="GO" id="GO:0000724">
    <property type="term" value="P:double-strand break repair via homologous recombination"/>
    <property type="evidence" value="ECO:0007669"/>
    <property type="project" value="TreeGrafter"/>
</dbReference>
<dbReference type="EnsemblFungi" id="PTTG_30179-t43_1">
    <property type="protein sequence ID" value="PTTG_30179-t43_1-p1"/>
    <property type="gene ID" value="PTTG_30179"/>
</dbReference>
<dbReference type="PANTHER" id="PTHR13710">
    <property type="entry name" value="DNA HELICASE RECQ FAMILY MEMBER"/>
    <property type="match status" value="1"/>
</dbReference>
<dbReference type="STRING" id="630390.A0A180G0G8"/>
<keyword evidence="2" id="KW-0238">DNA-binding</keyword>
<evidence type="ECO:0000313" key="7">
    <source>
        <dbReference type="EnsemblFungi" id="PTTG_30179-t43_1-p1"/>
    </source>
</evidence>
<dbReference type="PANTHER" id="PTHR13710:SF105">
    <property type="entry name" value="ATP-DEPENDENT DNA HELICASE Q1"/>
    <property type="match status" value="1"/>
</dbReference>
<evidence type="ECO:0000256" key="2">
    <source>
        <dbReference type="ARBA" id="ARBA00023125"/>
    </source>
</evidence>
<dbReference type="OrthoDB" id="2507066at2759"/>
<dbReference type="GO" id="GO:0005737">
    <property type="term" value="C:cytoplasm"/>
    <property type="evidence" value="ECO:0007669"/>
    <property type="project" value="TreeGrafter"/>
</dbReference>
<organism evidence="6">
    <name type="scientific">Puccinia triticina (isolate 1-1 / race 1 (BBBD))</name>
    <name type="common">Brown leaf rust fungus</name>
    <dbReference type="NCBI Taxonomy" id="630390"/>
    <lineage>
        <taxon>Eukaryota</taxon>
        <taxon>Fungi</taxon>
        <taxon>Dikarya</taxon>
        <taxon>Basidiomycota</taxon>
        <taxon>Pucciniomycotina</taxon>
        <taxon>Pucciniomycetes</taxon>
        <taxon>Pucciniales</taxon>
        <taxon>Pucciniaceae</taxon>
        <taxon>Puccinia</taxon>
    </lineage>
</organism>
<gene>
    <name evidence="6" type="ORF">PTTG_30179</name>
</gene>
<protein>
    <recommendedName>
        <fullName evidence="5">DNA 3'-5' helicase</fullName>
        <ecNumber evidence="5">5.6.2.4</ecNumber>
    </recommendedName>
</protein>
<accession>A0A180G0G8</accession>
<evidence type="ECO:0000256" key="3">
    <source>
        <dbReference type="ARBA" id="ARBA00023235"/>
    </source>
</evidence>
<proteinExistence type="inferred from homology"/>
<evidence type="ECO:0000256" key="4">
    <source>
        <dbReference type="ARBA" id="ARBA00034617"/>
    </source>
</evidence>
<dbReference type="Gene3D" id="3.40.50.300">
    <property type="entry name" value="P-loop containing nucleotide triphosphate hydrolases"/>
    <property type="match status" value="1"/>
</dbReference>
<dbReference type="GO" id="GO:0005694">
    <property type="term" value="C:chromosome"/>
    <property type="evidence" value="ECO:0007669"/>
    <property type="project" value="TreeGrafter"/>
</dbReference>
<reference evidence="7" key="4">
    <citation type="submission" date="2025-05" db="UniProtKB">
        <authorList>
            <consortium name="EnsemblFungi"/>
        </authorList>
    </citation>
    <scope>IDENTIFICATION</scope>
    <source>
        <strain evidence="7">isolate 1-1 / race 1 (BBBD)</strain>
    </source>
</reference>
<dbReference type="SUPFAM" id="SSF52540">
    <property type="entry name" value="P-loop containing nucleoside triphosphate hydrolases"/>
    <property type="match status" value="1"/>
</dbReference>